<feature type="DNA-binding region" description="H-T-H motif" evidence="4">
    <location>
        <begin position="25"/>
        <end position="44"/>
    </location>
</feature>
<dbReference type="InterPro" id="IPR050109">
    <property type="entry name" value="HTH-type_TetR-like_transc_reg"/>
</dbReference>
<evidence type="ECO:0000256" key="2">
    <source>
        <dbReference type="ARBA" id="ARBA00023125"/>
    </source>
</evidence>
<dbReference type="OrthoDB" id="9790413at2"/>
<dbReference type="PRINTS" id="PR00455">
    <property type="entry name" value="HTHTETR"/>
</dbReference>
<comment type="caution">
    <text evidence="6">The sequence shown here is derived from an EMBL/GenBank/DDBJ whole genome shotgun (WGS) entry which is preliminary data.</text>
</comment>
<dbReference type="Gene3D" id="1.10.357.10">
    <property type="entry name" value="Tetracycline Repressor, domain 2"/>
    <property type="match status" value="1"/>
</dbReference>
<evidence type="ECO:0000259" key="5">
    <source>
        <dbReference type="PROSITE" id="PS50977"/>
    </source>
</evidence>
<evidence type="ECO:0000313" key="7">
    <source>
        <dbReference type="Proteomes" id="UP000249169"/>
    </source>
</evidence>
<dbReference type="SUPFAM" id="SSF48498">
    <property type="entry name" value="Tetracyclin repressor-like, C-terminal domain"/>
    <property type="match status" value="1"/>
</dbReference>
<protein>
    <recommendedName>
        <fullName evidence="5">HTH tetR-type domain-containing protein</fullName>
    </recommendedName>
</protein>
<dbReference type="GO" id="GO:0003700">
    <property type="term" value="F:DNA-binding transcription factor activity"/>
    <property type="evidence" value="ECO:0007669"/>
    <property type="project" value="TreeGrafter"/>
</dbReference>
<proteinExistence type="predicted"/>
<keyword evidence="7" id="KW-1185">Reference proteome</keyword>
<evidence type="ECO:0000313" key="6">
    <source>
        <dbReference type="EMBL" id="RAL24839.1"/>
    </source>
</evidence>
<gene>
    <name evidence="6" type="ORF">DL240_01100</name>
</gene>
<evidence type="ECO:0000256" key="3">
    <source>
        <dbReference type="ARBA" id="ARBA00023163"/>
    </source>
</evidence>
<dbReference type="PANTHER" id="PTHR30055:SF234">
    <property type="entry name" value="HTH-TYPE TRANSCRIPTIONAL REGULATOR BETI"/>
    <property type="match status" value="1"/>
</dbReference>
<dbReference type="PANTHER" id="PTHR30055">
    <property type="entry name" value="HTH-TYPE TRANSCRIPTIONAL REGULATOR RUTR"/>
    <property type="match status" value="1"/>
</dbReference>
<dbReference type="Proteomes" id="UP000249169">
    <property type="component" value="Unassembled WGS sequence"/>
</dbReference>
<name>A0A328CD69_9DELT</name>
<accession>A0A328CD69</accession>
<reference evidence="6 7" key="1">
    <citation type="submission" date="2018-05" db="EMBL/GenBank/DDBJ databases">
        <title>Lujinxingia marina gen. nov. sp. nov., a new facultative anaerobic member of the class Deltaproteobacteria, and proposal of Lujinxingaceae fam. nov.</title>
        <authorList>
            <person name="Li C.-M."/>
        </authorList>
    </citation>
    <scope>NUCLEOTIDE SEQUENCE [LARGE SCALE GENOMIC DNA]</scope>
    <source>
        <strain evidence="6 7">B210</strain>
    </source>
</reference>
<feature type="domain" description="HTH tetR-type" evidence="5">
    <location>
        <begin position="2"/>
        <end position="62"/>
    </location>
</feature>
<sequence>MSEGRDRILLAAEELFGTYGFDRVSVRDIAERAEVNKALIFYHFNSKDELFETVLLGYFESHTEALREAWTTPGPMRERLHTMIDAYVDFIAHHRAWPRLVQHVAATDHSEHIPTVQRGLQPMFEWVSEVLDELATDEGPLSRRNLFETVAGSVLHHFTYASVLAPMWGGDPLSQANVDERRAHLHWLVDVLLNALEERAQH</sequence>
<dbReference type="SUPFAM" id="SSF46689">
    <property type="entry name" value="Homeodomain-like"/>
    <property type="match status" value="1"/>
</dbReference>
<dbReference type="AlphaFoldDB" id="A0A328CD69"/>
<organism evidence="6 7">
    <name type="scientific">Lujinxingia litoralis</name>
    <dbReference type="NCBI Taxonomy" id="2211119"/>
    <lineage>
        <taxon>Bacteria</taxon>
        <taxon>Deltaproteobacteria</taxon>
        <taxon>Bradymonadales</taxon>
        <taxon>Lujinxingiaceae</taxon>
        <taxon>Lujinxingia</taxon>
    </lineage>
</organism>
<evidence type="ECO:0000256" key="1">
    <source>
        <dbReference type="ARBA" id="ARBA00023015"/>
    </source>
</evidence>
<dbReference type="PROSITE" id="PS01081">
    <property type="entry name" value="HTH_TETR_1"/>
    <property type="match status" value="1"/>
</dbReference>
<dbReference type="RefSeq" id="WP_111728011.1">
    <property type="nucleotide sequence ID" value="NZ_QHKO01000001.1"/>
</dbReference>
<dbReference type="Pfam" id="PF00440">
    <property type="entry name" value="TetR_N"/>
    <property type="match status" value="1"/>
</dbReference>
<keyword evidence="3" id="KW-0804">Transcription</keyword>
<dbReference type="InterPro" id="IPR036271">
    <property type="entry name" value="Tet_transcr_reg_TetR-rel_C_sf"/>
</dbReference>
<dbReference type="InterPro" id="IPR023772">
    <property type="entry name" value="DNA-bd_HTH_TetR-type_CS"/>
</dbReference>
<evidence type="ECO:0000256" key="4">
    <source>
        <dbReference type="PROSITE-ProRule" id="PRU00335"/>
    </source>
</evidence>
<dbReference type="GO" id="GO:0000976">
    <property type="term" value="F:transcription cis-regulatory region binding"/>
    <property type="evidence" value="ECO:0007669"/>
    <property type="project" value="TreeGrafter"/>
</dbReference>
<dbReference type="PROSITE" id="PS50977">
    <property type="entry name" value="HTH_TETR_2"/>
    <property type="match status" value="1"/>
</dbReference>
<dbReference type="EMBL" id="QHKO01000001">
    <property type="protein sequence ID" value="RAL24839.1"/>
    <property type="molecule type" value="Genomic_DNA"/>
</dbReference>
<keyword evidence="2 4" id="KW-0238">DNA-binding</keyword>
<dbReference type="InterPro" id="IPR001647">
    <property type="entry name" value="HTH_TetR"/>
</dbReference>
<keyword evidence="1" id="KW-0805">Transcription regulation</keyword>
<dbReference type="InterPro" id="IPR009057">
    <property type="entry name" value="Homeodomain-like_sf"/>
</dbReference>